<dbReference type="PANTHER" id="PTHR31672">
    <property type="entry name" value="BNACNNG10540D PROTEIN"/>
    <property type="match status" value="1"/>
</dbReference>
<organism evidence="2 3">
    <name type="scientific">Ficus carica</name>
    <name type="common">Common fig</name>
    <dbReference type="NCBI Taxonomy" id="3494"/>
    <lineage>
        <taxon>Eukaryota</taxon>
        <taxon>Viridiplantae</taxon>
        <taxon>Streptophyta</taxon>
        <taxon>Embryophyta</taxon>
        <taxon>Tracheophyta</taxon>
        <taxon>Spermatophyta</taxon>
        <taxon>Magnoliopsida</taxon>
        <taxon>eudicotyledons</taxon>
        <taxon>Gunneridae</taxon>
        <taxon>Pentapetalae</taxon>
        <taxon>rosids</taxon>
        <taxon>fabids</taxon>
        <taxon>Rosales</taxon>
        <taxon>Moraceae</taxon>
        <taxon>Ficeae</taxon>
        <taxon>Ficus</taxon>
    </lineage>
</organism>
<dbReference type="InterPro" id="IPR036047">
    <property type="entry name" value="F-box-like_dom_sf"/>
</dbReference>
<dbReference type="InterPro" id="IPR017451">
    <property type="entry name" value="F-box-assoc_interact_dom"/>
</dbReference>
<dbReference type="Pfam" id="PF08268">
    <property type="entry name" value="FBA_3"/>
    <property type="match status" value="1"/>
</dbReference>
<feature type="domain" description="F-box" evidence="1">
    <location>
        <begin position="2"/>
        <end position="51"/>
    </location>
</feature>
<dbReference type="PANTHER" id="PTHR31672:SF10">
    <property type="entry name" value="F-BOX DOMAIN-CONTAINING PROTEIN"/>
    <property type="match status" value="1"/>
</dbReference>
<dbReference type="NCBIfam" id="TIGR01640">
    <property type="entry name" value="F_box_assoc_1"/>
    <property type="match status" value="1"/>
</dbReference>
<dbReference type="Proteomes" id="UP001187192">
    <property type="component" value="Unassembled WGS sequence"/>
</dbReference>
<comment type="caution">
    <text evidence="2">The sequence shown here is derived from an EMBL/GenBank/DDBJ whole genome shotgun (WGS) entry which is preliminary data.</text>
</comment>
<dbReference type="AlphaFoldDB" id="A0AA87ZX58"/>
<dbReference type="Pfam" id="PF00646">
    <property type="entry name" value="F-box"/>
    <property type="match status" value="1"/>
</dbReference>
<accession>A0AA87ZX58</accession>
<dbReference type="EMBL" id="BTGU01000017">
    <property type="protein sequence ID" value="GMN43938.1"/>
    <property type="molecule type" value="Genomic_DNA"/>
</dbReference>
<dbReference type="Gene3D" id="1.20.1280.50">
    <property type="match status" value="1"/>
</dbReference>
<proteinExistence type="predicted"/>
<evidence type="ECO:0000259" key="1">
    <source>
        <dbReference type="PROSITE" id="PS50181"/>
    </source>
</evidence>
<evidence type="ECO:0000313" key="3">
    <source>
        <dbReference type="Proteomes" id="UP001187192"/>
    </source>
</evidence>
<dbReference type="PROSITE" id="PS50181">
    <property type="entry name" value="FBOX"/>
    <property type="match status" value="1"/>
</dbReference>
<keyword evidence="3" id="KW-1185">Reference proteome</keyword>
<evidence type="ECO:0000313" key="2">
    <source>
        <dbReference type="EMBL" id="GMN43938.1"/>
    </source>
</evidence>
<reference evidence="2" key="1">
    <citation type="submission" date="2023-07" db="EMBL/GenBank/DDBJ databases">
        <title>draft genome sequence of fig (Ficus carica).</title>
        <authorList>
            <person name="Takahashi T."/>
            <person name="Nishimura K."/>
        </authorList>
    </citation>
    <scope>NUCLEOTIDE SEQUENCE</scope>
</reference>
<name>A0AA87ZX58_FICCA</name>
<dbReference type="SUPFAM" id="SSF81383">
    <property type="entry name" value="F-box domain"/>
    <property type="match status" value="1"/>
</dbReference>
<dbReference type="InterPro" id="IPR013187">
    <property type="entry name" value="F-box-assoc_dom_typ3"/>
</dbReference>
<dbReference type="InterPro" id="IPR050796">
    <property type="entry name" value="SCF_F-box_component"/>
</dbReference>
<gene>
    <name evidence="2" type="ORF">TIFTF001_013128</name>
</gene>
<sequence>MESFSCHVPVEIVTQIMSWLTPKSLMRFKCLSKSWRSLINGLIKDPEFLSKHLHNTNKVLSSGTRHLFHLSNVILRENMFSLFAVSSYCADGKEKPVEFDPEILNLPIFTGVRWLGFPGHYHCNGIICLDGHNEDMPLCNPVLHSKTDDYKIVRILTSPDGAEQSYSSDSDEANDSSSPCHGAELTTLGSGIWRTIERPLDGYSLRRLCSYAYCKGLCYWITHSIESVILSFDMCEEVFRCVELPNDVLSTESHWRSDLMAWNDSLVLLFDNCRRGQRKSAPRSIDMWVMNENNAGGENSSYSWIKYLTIENLNGLLAPLTFRKSDELLMQDIDKEKFFAYSIRNKEIRDLGIDGRIENRLSYIGTHVPSLASIRDKCKL</sequence>
<protein>
    <recommendedName>
        <fullName evidence="1">F-box domain-containing protein</fullName>
    </recommendedName>
</protein>
<dbReference type="InterPro" id="IPR001810">
    <property type="entry name" value="F-box_dom"/>
</dbReference>
<dbReference type="SMART" id="SM00256">
    <property type="entry name" value="FBOX"/>
    <property type="match status" value="1"/>
</dbReference>